<evidence type="ECO:0000256" key="4">
    <source>
        <dbReference type="ARBA" id="ARBA00022833"/>
    </source>
</evidence>
<dbReference type="PROSITE" id="PS00478">
    <property type="entry name" value="LIM_DOMAIN_1"/>
    <property type="match status" value="1"/>
</dbReference>
<dbReference type="PANTHER" id="PTHR24208:SF168">
    <property type="entry name" value="PROTEIN APTEROUS"/>
    <property type="match status" value="1"/>
</dbReference>
<keyword evidence="8 9" id="KW-0539">Nucleus</keyword>
<name>A0ABY6KPC1_9ARAC</name>
<keyword evidence="6 9" id="KW-0238">DNA-binding</keyword>
<sequence>MLVMFGGPRTGVWCAGCDQLITDRYYLMAVEKPWHARCLRCSQCQTTLDSQRSCFARDGRIYCKEDYYRFVYTLSITYNDMSISPSEFVMRARDLVYHVQCFTCEECGRLLTTGQTFGLREGTVLCRDHFTPPDPPPPHKGRPRKRKLFYDSTPEVAPTAAGPEACCLHHSAAESTDSCPEDQSCDPGRLGSVCRPKRMRTSFKHHQLRDMKLFFSVNHNPDSKELKQLAQKTGLSKRVLQVG</sequence>
<dbReference type="CDD" id="cd00086">
    <property type="entry name" value="homeodomain"/>
    <property type="match status" value="1"/>
</dbReference>
<dbReference type="InterPro" id="IPR050453">
    <property type="entry name" value="LIM_Homeobox_TF"/>
</dbReference>
<keyword evidence="7 9" id="KW-0371">Homeobox</keyword>
<evidence type="ECO:0000256" key="1">
    <source>
        <dbReference type="ARBA" id="ARBA00004123"/>
    </source>
</evidence>
<evidence type="ECO:0000256" key="2">
    <source>
        <dbReference type="ARBA" id="ARBA00022723"/>
    </source>
</evidence>
<keyword evidence="15" id="KW-1185">Reference proteome</keyword>
<dbReference type="PROSITE" id="PS50071">
    <property type="entry name" value="HOMEOBOX_2"/>
    <property type="match status" value="1"/>
</dbReference>
<dbReference type="EMBL" id="CP092869">
    <property type="protein sequence ID" value="UYV70549.1"/>
    <property type="molecule type" value="Genomic_DNA"/>
</dbReference>
<dbReference type="Pfam" id="PF00046">
    <property type="entry name" value="Homeodomain"/>
    <property type="match status" value="1"/>
</dbReference>
<feature type="domain" description="Homeobox" evidence="13">
    <location>
        <begin position="194"/>
        <end position="243"/>
    </location>
</feature>
<dbReference type="Pfam" id="PF00412">
    <property type="entry name" value="LIM"/>
    <property type="match status" value="2"/>
</dbReference>
<dbReference type="InterPro" id="IPR009057">
    <property type="entry name" value="Homeodomain-like_sf"/>
</dbReference>
<keyword evidence="4 10" id="KW-0862">Zinc</keyword>
<organism evidence="14 15">
    <name type="scientific">Cordylochernes scorpioides</name>
    <dbReference type="NCBI Taxonomy" id="51811"/>
    <lineage>
        <taxon>Eukaryota</taxon>
        <taxon>Metazoa</taxon>
        <taxon>Ecdysozoa</taxon>
        <taxon>Arthropoda</taxon>
        <taxon>Chelicerata</taxon>
        <taxon>Arachnida</taxon>
        <taxon>Pseudoscorpiones</taxon>
        <taxon>Cheliferoidea</taxon>
        <taxon>Chernetidae</taxon>
        <taxon>Cordylochernes</taxon>
    </lineage>
</organism>
<evidence type="ECO:0000259" key="13">
    <source>
        <dbReference type="PROSITE" id="PS50071"/>
    </source>
</evidence>
<dbReference type="PANTHER" id="PTHR24208">
    <property type="entry name" value="LIM/HOMEOBOX PROTEIN LHX"/>
    <property type="match status" value="1"/>
</dbReference>
<reference evidence="14 15" key="1">
    <citation type="submission" date="2022-01" db="EMBL/GenBank/DDBJ databases">
        <title>A chromosomal length assembly of Cordylochernes scorpioides.</title>
        <authorList>
            <person name="Zeh D."/>
            <person name="Zeh J."/>
        </authorList>
    </citation>
    <scope>NUCLEOTIDE SEQUENCE [LARGE SCALE GENOMIC DNA]</scope>
    <source>
        <strain evidence="14">IN4F17</strain>
        <tissue evidence="14">Whole Body</tissue>
    </source>
</reference>
<protein>
    <submittedName>
        <fullName evidence="14">LHX2</fullName>
    </submittedName>
</protein>
<evidence type="ECO:0000256" key="9">
    <source>
        <dbReference type="PROSITE-ProRule" id="PRU00108"/>
    </source>
</evidence>
<dbReference type="InterPro" id="IPR001781">
    <property type="entry name" value="Znf_LIM"/>
</dbReference>
<dbReference type="SUPFAM" id="SSF57716">
    <property type="entry name" value="Glucocorticoid receptor-like (DNA-binding domain)"/>
    <property type="match status" value="2"/>
</dbReference>
<evidence type="ECO:0000256" key="3">
    <source>
        <dbReference type="ARBA" id="ARBA00022737"/>
    </source>
</evidence>
<evidence type="ECO:0000256" key="7">
    <source>
        <dbReference type="ARBA" id="ARBA00023155"/>
    </source>
</evidence>
<keyword evidence="5 10" id="KW-0440">LIM domain</keyword>
<dbReference type="Gene3D" id="1.10.10.60">
    <property type="entry name" value="Homeodomain-like"/>
    <property type="match status" value="1"/>
</dbReference>
<evidence type="ECO:0000256" key="5">
    <source>
        <dbReference type="ARBA" id="ARBA00023038"/>
    </source>
</evidence>
<dbReference type="Proteomes" id="UP001235939">
    <property type="component" value="Chromosome 07"/>
</dbReference>
<gene>
    <name evidence="14" type="ORF">LAZ67_7003496</name>
</gene>
<proteinExistence type="predicted"/>
<dbReference type="Gene3D" id="2.10.110.10">
    <property type="entry name" value="Cysteine Rich Protein"/>
    <property type="match status" value="2"/>
</dbReference>
<feature type="domain" description="LIM zinc-binding" evidence="12">
    <location>
        <begin position="12"/>
        <end position="73"/>
    </location>
</feature>
<accession>A0ABY6KPC1</accession>
<evidence type="ECO:0000256" key="8">
    <source>
        <dbReference type="ARBA" id="ARBA00023242"/>
    </source>
</evidence>
<keyword evidence="2 10" id="KW-0479">Metal-binding</keyword>
<evidence type="ECO:0000313" key="14">
    <source>
        <dbReference type="EMBL" id="UYV70549.1"/>
    </source>
</evidence>
<dbReference type="InterPro" id="IPR001356">
    <property type="entry name" value="HD"/>
</dbReference>
<dbReference type="SMART" id="SM00389">
    <property type="entry name" value="HOX"/>
    <property type="match status" value="1"/>
</dbReference>
<evidence type="ECO:0000259" key="12">
    <source>
        <dbReference type="PROSITE" id="PS50023"/>
    </source>
</evidence>
<dbReference type="SUPFAM" id="SSF46689">
    <property type="entry name" value="Homeodomain-like"/>
    <property type="match status" value="1"/>
</dbReference>
<feature type="domain" description="LIM zinc-binding" evidence="12">
    <location>
        <begin position="74"/>
        <end position="136"/>
    </location>
</feature>
<dbReference type="PROSITE" id="PS50023">
    <property type="entry name" value="LIM_DOMAIN_2"/>
    <property type="match status" value="2"/>
</dbReference>
<comment type="subcellular location">
    <subcellularLocation>
        <location evidence="1 9 11">Nucleus</location>
    </subcellularLocation>
</comment>
<evidence type="ECO:0000256" key="10">
    <source>
        <dbReference type="PROSITE-ProRule" id="PRU00125"/>
    </source>
</evidence>
<evidence type="ECO:0000256" key="11">
    <source>
        <dbReference type="RuleBase" id="RU000682"/>
    </source>
</evidence>
<evidence type="ECO:0000313" key="15">
    <source>
        <dbReference type="Proteomes" id="UP001235939"/>
    </source>
</evidence>
<evidence type="ECO:0000256" key="6">
    <source>
        <dbReference type="ARBA" id="ARBA00023125"/>
    </source>
</evidence>
<keyword evidence="3" id="KW-0677">Repeat</keyword>
<dbReference type="SMART" id="SM00132">
    <property type="entry name" value="LIM"/>
    <property type="match status" value="2"/>
</dbReference>